<name>A0A409XBF4_PSICY</name>
<dbReference type="OrthoDB" id="10263222at2759"/>
<dbReference type="PANTHER" id="PTHR15002">
    <property type="entry name" value="RIBOSOMAL BIOGENESIS PROTEIN LAS1L"/>
    <property type="match status" value="1"/>
</dbReference>
<dbReference type="GO" id="GO:0030687">
    <property type="term" value="C:preribosome, large subunit precursor"/>
    <property type="evidence" value="ECO:0007669"/>
    <property type="project" value="TreeGrafter"/>
</dbReference>
<dbReference type="InParanoid" id="A0A409XBF4"/>
<dbReference type="GO" id="GO:0004519">
    <property type="term" value="F:endonuclease activity"/>
    <property type="evidence" value="ECO:0007669"/>
    <property type="project" value="InterPro"/>
</dbReference>
<dbReference type="FunCoup" id="A0A409XBF4">
    <property type="interactions" value="6"/>
</dbReference>
<dbReference type="GO" id="GO:0000470">
    <property type="term" value="P:maturation of LSU-rRNA"/>
    <property type="evidence" value="ECO:0007669"/>
    <property type="project" value="TreeGrafter"/>
</dbReference>
<reference evidence="1 2" key="1">
    <citation type="journal article" date="2018" name="Evol. Lett.">
        <title>Horizontal gene cluster transfer increased hallucinogenic mushroom diversity.</title>
        <authorList>
            <person name="Reynolds H.T."/>
            <person name="Vijayakumar V."/>
            <person name="Gluck-Thaler E."/>
            <person name="Korotkin H.B."/>
            <person name="Matheny P.B."/>
            <person name="Slot J.C."/>
        </authorList>
    </citation>
    <scope>NUCLEOTIDE SEQUENCE [LARGE SCALE GENOMIC DNA]</scope>
    <source>
        <strain evidence="1 2">2631</strain>
    </source>
</reference>
<dbReference type="InterPro" id="IPR007174">
    <property type="entry name" value="Las1"/>
</dbReference>
<evidence type="ECO:0000313" key="1">
    <source>
        <dbReference type="EMBL" id="PPQ88092.1"/>
    </source>
</evidence>
<dbReference type="AlphaFoldDB" id="A0A409XBF4"/>
<dbReference type="STRING" id="93625.A0A409XBF4"/>
<dbReference type="GO" id="GO:0090730">
    <property type="term" value="C:Las1 complex"/>
    <property type="evidence" value="ECO:0007669"/>
    <property type="project" value="InterPro"/>
</dbReference>
<organism evidence="1 2">
    <name type="scientific">Psilocybe cyanescens</name>
    <dbReference type="NCBI Taxonomy" id="93625"/>
    <lineage>
        <taxon>Eukaryota</taxon>
        <taxon>Fungi</taxon>
        <taxon>Dikarya</taxon>
        <taxon>Basidiomycota</taxon>
        <taxon>Agaricomycotina</taxon>
        <taxon>Agaricomycetes</taxon>
        <taxon>Agaricomycetidae</taxon>
        <taxon>Agaricales</taxon>
        <taxon>Agaricineae</taxon>
        <taxon>Strophariaceae</taxon>
        <taxon>Psilocybe</taxon>
    </lineage>
</organism>
<gene>
    <name evidence="1" type="ORF">CVT25_014390</name>
</gene>
<dbReference type="Pfam" id="PF04031">
    <property type="entry name" value="Las1"/>
    <property type="match status" value="1"/>
</dbReference>
<dbReference type="PANTHER" id="PTHR15002:SF0">
    <property type="entry name" value="RIBOSOMAL BIOGENESIS PROTEIN LAS1L"/>
    <property type="match status" value="1"/>
</dbReference>
<evidence type="ECO:0008006" key="3">
    <source>
        <dbReference type="Google" id="ProtNLM"/>
    </source>
</evidence>
<evidence type="ECO:0000313" key="2">
    <source>
        <dbReference type="Proteomes" id="UP000283269"/>
    </source>
</evidence>
<accession>A0A409XBF4</accession>
<dbReference type="Proteomes" id="UP000283269">
    <property type="component" value="Unassembled WGS sequence"/>
</dbReference>
<proteinExistence type="predicted"/>
<protein>
    <recommendedName>
        <fullName evidence="3">Las1-domain-containing protein</fullName>
    </recommendedName>
</protein>
<comment type="caution">
    <text evidence="1">The sequence shown here is derived from an EMBL/GenBank/DDBJ whole genome shotgun (WGS) entry which is preliminary data.</text>
</comment>
<sequence>MRLPRRVPWSSLAELEQLCASIYADENDIESKIFAINRISAWKAITSLPHALESTLAILVVIVHDKKQVSLSTLLLRQSYASAVLRLVNGLVDPLQVGTYARSITAIAQQLGIPNWLVELRHASTHEDLPSLDLLREAARQSMAWLLHNYFLPTINPITNSQQASNSVRPLLPMLKFYKNTMKVVTRDASLVSQYKPKLVNIMREIERWIAETKVAANISSGEIGWIGHRSIDTSSLDIDVKETWALDKFCDELGERGMLVPLSKKKRQCSTDSLTPSKTSIAIWDPLIKHVQAIHPDFSYVLCRRLCSILLACISKNEGPQTSESKSDPSYEEYIACWVVWVTEIWRGDISAYLDLKRYVVSVLMKELGHELVELSSSSAIFALLKKISAGQNELELMTRLILDSHPQTSTPAWNPEDLEIMKERHDILQSYQSSQTITAGVKQTKNTTHEIAIAGWHTIDEHFWTPCPIGVYIENS</sequence>
<keyword evidence="2" id="KW-1185">Reference proteome</keyword>
<dbReference type="EMBL" id="NHYD01002154">
    <property type="protein sequence ID" value="PPQ88092.1"/>
    <property type="molecule type" value="Genomic_DNA"/>
</dbReference>
<dbReference type="GO" id="GO:0000460">
    <property type="term" value="P:maturation of 5.8S rRNA"/>
    <property type="evidence" value="ECO:0007669"/>
    <property type="project" value="TreeGrafter"/>
</dbReference>